<keyword evidence="2" id="KW-1185">Reference proteome</keyword>
<dbReference type="AlphaFoldDB" id="A0A4S8LR70"/>
<name>A0A4S8LR70_DENBC</name>
<accession>A0A4S8LR70</accession>
<evidence type="ECO:0000313" key="1">
    <source>
        <dbReference type="EMBL" id="THU91368.1"/>
    </source>
</evidence>
<proteinExistence type="predicted"/>
<evidence type="ECO:0000313" key="2">
    <source>
        <dbReference type="Proteomes" id="UP000297245"/>
    </source>
</evidence>
<organism evidence="1 2">
    <name type="scientific">Dendrothele bispora (strain CBS 962.96)</name>
    <dbReference type="NCBI Taxonomy" id="1314807"/>
    <lineage>
        <taxon>Eukaryota</taxon>
        <taxon>Fungi</taxon>
        <taxon>Dikarya</taxon>
        <taxon>Basidiomycota</taxon>
        <taxon>Agaricomycotina</taxon>
        <taxon>Agaricomycetes</taxon>
        <taxon>Agaricomycetidae</taxon>
        <taxon>Agaricales</taxon>
        <taxon>Agaricales incertae sedis</taxon>
        <taxon>Dendrothele</taxon>
    </lineage>
</organism>
<dbReference type="EMBL" id="ML179307">
    <property type="protein sequence ID" value="THU91368.1"/>
    <property type="molecule type" value="Genomic_DNA"/>
</dbReference>
<gene>
    <name evidence="1" type="ORF">K435DRAFT_801272</name>
</gene>
<dbReference type="Proteomes" id="UP000297245">
    <property type="component" value="Unassembled WGS sequence"/>
</dbReference>
<sequence length="313" mass="35065">MNIDSCKELLCGSTLIHTGLGVQPDDTEVIPGTRRLVPNLFGAAPDLSGALRYPRVPDAAPPTPGRGHLSFSLTFPTCPRRTDFTSAFPVLTNGPDAISSHRARFLAAPRDVDRSKPCQEAQTSFFGSGGGGRAPQYGERQREVPGTRFFDQQVGSEPKRRRRPGETTNGALWTVLCSEVADWTQSQHVQVPCRGHQCCSLHGLFTVGDDDDKGLQQQREVPFPRFFAQKMWNRAKQQREVPFPRFFAQKMWNRAKAWSDNERCPPDGSLLRTCGMDPRSFWLYGLFTVTAGDNDDLKRQRMVPSQSFFAQKM</sequence>
<protein>
    <submittedName>
        <fullName evidence="1">Uncharacterized protein</fullName>
    </submittedName>
</protein>
<reference evidence="1 2" key="1">
    <citation type="journal article" date="2019" name="Nat. Ecol. Evol.">
        <title>Megaphylogeny resolves global patterns of mushroom evolution.</title>
        <authorList>
            <person name="Varga T."/>
            <person name="Krizsan K."/>
            <person name="Foldi C."/>
            <person name="Dima B."/>
            <person name="Sanchez-Garcia M."/>
            <person name="Sanchez-Ramirez S."/>
            <person name="Szollosi G.J."/>
            <person name="Szarkandi J.G."/>
            <person name="Papp V."/>
            <person name="Albert L."/>
            <person name="Andreopoulos W."/>
            <person name="Angelini C."/>
            <person name="Antonin V."/>
            <person name="Barry K.W."/>
            <person name="Bougher N.L."/>
            <person name="Buchanan P."/>
            <person name="Buyck B."/>
            <person name="Bense V."/>
            <person name="Catcheside P."/>
            <person name="Chovatia M."/>
            <person name="Cooper J."/>
            <person name="Damon W."/>
            <person name="Desjardin D."/>
            <person name="Finy P."/>
            <person name="Geml J."/>
            <person name="Haridas S."/>
            <person name="Hughes K."/>
            <person name="Justo A."/>
            <person name="Karasinski D."/>
            <person name="Kautmanova I."/>
            <person name="Kiss B."/>
            <person name="Kocsube S."/>
            <person name="Kotiranta H."/>
            <person name="LaButti K.M."/>
            <person name="Lechner B.E."/>
            <person name="Liimatainen K."/>
            <person name="Lipzen A."/>
            <person name="Lukacs Z."/>
            <person name="Mihaltcheva S."/>
            <person name="Morgado L.N."/>
            <person name="Niskanen T."/>
            <person name="Noordeloos M.E."/>
            <person name="Ohm R.A."/>
            <person name="Ortiz-Santana B."/>
            <person name="Ovrebo C."/>
            <person name="Racz N."/>
            <person name="Riley R."/>
            <person name="Savchenko A."/>
            <person name="Shiryaev A."/>
            <person name="Soop K."/>
            <person name="Spirin V."/>
            <person name="Szebenyi C."/>
            <person name="Tomsovsky M."/>
            <person name="Tulloss R.E."/>
            <person name="Uehling J."/>
            <person name="Grigoriev I.V."/>
            <person name="Vagvolgyi C."/>
            <person name="Papp T."/>
            <person name="Martin F.M."/>
            <person name="Miettinen O."/>
            <person name="Hibbett D.S."/>
            <person name="Nagy L.G."/>
        </authorList>
    </citation>
    <scope>NUCLEOTIDE SEQUENCE [LARGE SCALE GENOMIC DNA]</scope>
    <source>
        <strain evidence="1 2">CBS 962.96</strain>
    </source>
</reference>